<dbReference type="GO" id="GO:0005886">
    <property type="term" value="C:plasma membrane"/>
    <property type="evidence" value="ECO:0007669"/>
    <property type="project" value="UniProtKB-SubCell"/>
</dbReference>
<organism evidence="8 9">
    <name type="scientific">Corynebacterium pelargi</name>
    <dbReference type="NCBI Taxonomy" id="1471400"/>
    <lineage>
        <taxon>Bacteria</taxon>
        <taxon>Bacillati</taxon>
        <taxon>Actinomycetota</taxon>
        <taxon>Actinomycetes</taxon>
        <taxon>Mycobacteriales</taxon>
        <taxon>Corynebacteriaceae</taxon>
        <taxon>Corynebacterium</taxon>
    </lineage>
</organism>
<evidence type="ECO:0000259" key="7">
    <source>
        <dbReference type="Pfam" id="PF03772"/>
    </source>
</evidence>
<feature type="transmembrane region" description="Helical" evidence="6">
    <location>
        <begin position="305"/>
        <end position="324"/>
    </location>
</feature>
<evidence type="ECO:0000256" key="6">
    <source>
        <dbReference type="SAM" id="Phobius"/>
    </source>
</evidence>
<evidence type="ECO:0000313" key="8">
    <source>
        <dbReference type="EMBL" id="QAU51856.1"/>
    </source>
</evidence>
<evidence type="ECO:0000313" key="9">
    <source>
        <dbReference type="Proteomes" id="UP000288929"/>
    </source>
</evidence>
<dbReference type="KEGG" id="cpeg:CPELA_02865"/>
<feature type="transmembrane region" description="Helical" evidence="6">
    <location>
        <begin position="450"/>
        <end position="466"/>
    </location>
</feature>
<keyword evidence="3 6" id="KW-0812">Transmembrane</keyword>
<dbReference type="EMBL" id="CP035299">
    <property type="protein sequence ID" value="QAU51856.1"/>
    <property type="molecule type" value="Genomic_DNA"/>
</dbReference>
<dbReference type="Pfam" id="PF03772">
    <property type="entry name" value="Competence"/>
    <property type="match status" value="1"/>
</dbReference>
<reference evidence="8 9" key="1">
    <citation type="submission" date="2019-01" db="EMBL/GenBank/DDBJ databases">
        <authorList>
            <person name="Ruckert C."/>
            <person name="Busche T."/>
            <person name="Kalinowski J."/>
        </authorList>
    </citation>
    <scope>NUCLEOTIDE SEQUENCE [LARGE SCALE GENOMIC DNA]</scope>
    <source>
        <strain evidence="8 9">136/3</strain>
    </source>
</reference>
<evidence type="ECO:0000256" key="5">
    <source>
        <dbReference type="ARBA" id="ARBA00023136"/>
    </source>
</evidence>
<keyword evidence="9" id="KW-1185">Reference proteome</keyword>
<feature type="transmembrane region" description="Helical" evidence="6">
    <location>
        <begin position="367"/>
        <end position="386"/>
    </location>
</feature>
<comment type="subcellular location">
    <subcellularLocation>
        <location evidence="1">Cell membrane</location>
        <topology evidence="1">Multi-pass membrane protein</topology>
    </subcellularLocation>
</comment>
<evidence type="ECO:0000256" key="3">
    <source>
        <dbReference type="ARBA" id="ARBA00022692"/>
    </source>
</evidence>
<feature type="transmembrane region" description="Helical" evidence="6">
    <location>
        <begin position="336"/>
        <end position="355"/>
    </location>
</feature>
<feature type="transmembrane region" description="Helical" evidence="6">
    <location>
        <begin position="428"/>
        <end position="445"/>
    </location>
</feature>
<dbReference type="PANTHER" id="PTHR30619:SF7">
    <property type="entry name" value="BETA-LACTAMASE DOMAIN PROTEIN"/>
    <property type="match status" value="1"/>
</dbReference>
<evidence type="ECO:0000256" key="2">
    <source>
        <dbReference type="ARBA" id="ARBA00022475"/>
    </source>
</evidence>
<dbReference type="Proteomes" id="UP000288929">
    <property type="component" value="Chromosome"/>
</dbReference>
<accession>A0A410W7G7</accession>
<dbReference type="NCBIfam" id="TIGR00360">
    <property type="entry name" value="ComEC_N-term"/>
    <property type="match status" value="1"/>
</dbReference>
<feature type="domain" description="ComEC/Rec2-related protein" evidence="7">
    <location>
        <begin position="183"/>
        <end position="444"/>
    </location>
</feature>
<gene>
    <name evidence="8" type="ORF">CPELA_02865</name>
</gene>
<evidence type="ECO:0000256" key="4">
    <source>
        <dbReference type="ARBA" id="ARBA00022989"/>
    </source>
</evidence>
<sequence>MSDLRLVPAAASLWFIAVVVTWSRSLALGLGCALLLAVALALWQRPQGIAVGATGVAGALRTWQSVRAADHFDFSQPLRAQVASMPHSTDNGWFFRAKVAGFPTELPVFSTEAPKVQQFDSVTLEGAVRPSGGLSRALYIAEDIHYLGPPDGLQRFSLEVKLRFQTLVHQHSDGEAIGLLPAMILGDASLQTPEAKQRYAATGLAHLSAVSGGNVAMLTTAVLAIATLAGASRALALTAAMLSLAVFVFIVGPEPSVLRAGVMGSLALVAMMAHTRAPPIHGLSIAILVLLLYEPALATSFGMSLSSAATAGIIAIYPLVYRSIASPYWPDVLSRMVAVALAAELATLPLVVAMAQRVSLVAVPANVLVAPVVPMITVVGLCAVLLEPTVLGGVMIRAITPLANWIAKVAEYGYNLPFSRVNVHSDPLTLAWMVLAVAWILFALASRRPTLIIAVALGIGGVLILLV</sequence>
<proteinExistence type="predicted"/>
<keyword evidence="4 6" id="KW-1133">Transmembrane helix</keyword>
<dbReference type="OrthoDB" id="7177610at2"/>
<feature type="transmembrane region" description="Helical" evidence="6">
    <location>
        <begin position="280"/>
        <end position="298"/>
    </location>
</feature>
<evidence type="ECO:0000256" key="1">
    <source>
        <dbReference type="ARBA" id="ARBA00004651"/>
    </source>
</evidence>
<keyword evidence="2" id="KW-1003">Cell membrane</keyword>
<feature type="transmembrane region" description="Helical" evidence="6">
    <location>
        <begin position="204"/>
        <end position="228"/>
    </location>
</feature>
<dbReference type="InterPro" id="IPR052159">
    <property type="entry name" value="Competence_DNA_uptake"/>
</dbReference>
<feature type="transmembrane region" description="Helical" evidence="6">
    <location>
        <begin position="12"/>
        <end position="43"/>
    </location>
</feature>
<dbReference type="AlphaFoldDB" id="A0A410W7G7"/>
<dbReference type="PANTHER" id="PTHR30619">
    <property type="entry name" value="DNA INTERNALIZATION/COMPETENCE PROTEIN COMEC/REC2"/>
    <property type="match status" value="1"/>
</dbReference>
<feature type="transmembrane region" description="Helical" evidence="6">
    <location>
        <begin position="234"/>
        <end position="252"/>
    </location>
</feature>
<keyword evidence="5 6" id="KW-0472">Membrane</keyword>
<protein>
    <submittedName>
        <fullName evidence="8">ComEC family competence protein</fullName>
    </submittedName>
</protein>
<dbReference type="InterPro" id="IPR004477">
    <property type="entry name" value="ComEC_N"/>
</dbReference>
<name>A0A410W7G7_9CORY</name>